<dbReference type="SUPFAM" id="SSF103657">
    <property type="entry name" value="BAR/IMD domain-like"/>
    <property type="match status" value="1"/>
</dbReference>
<dbReference type="Proteomes" id="UP000265618">
    <property type="component" value="Unassembled WGS sequence"/>
</dbReference>
<name>A0A9K3D885_9EUKA</name>
<protein>
    <recommendedName>
        <fullName evidence="3">BAR domain-containing protein</fullName>
    </recommendedName>
</protein>
<comment type="caution">
    <text evidence="1">The sequence shown here is derived from an EMBL/GenBank/DDBJ whole genome shotgun (WGS) entry which is preliminary data.</text>
</comment>
<organism evidence="1 2">
    <name type="scientific">Kipferlia bialata</name>
    <dbReference type="NCBI Taxonomy" id="797122"/>
    <lineage>
        <taxon>Eukaryota</taxon>
        <taxon>Metamonada</taxon>
        <taxon>Carpediemonas-like organisms</taxon>
        <taxon>Kipferlia</taxon>
    </lineage>
</organism>
<dbReference type="InterPro" id="IPR027267">
    <property type="entry name" value="AH/BAR_dom_sf"/>
</dbReference>
<evidence type="ECO:0000313" key="2">
    <source>
        <dbReference type="Proteomes" id="UP000265618"/>
    </source>
</evidence>
<dbReference type="EMBL" id="BDIP01006527">
    <property type="protein sequence ID" value="GIQ90691.1"/>
    <property type="molecule type" value="Genomic_DNA"/>
</dbReference>
<sequence length="135" mass="15025">LTGMCNGQFKNALKLKQRYNAIRLEHDAIKADQDRQLAKSATSPKAAEKLAAIQVEFSTAHSIYTALQDDFNAYEAYARQHAARHVGGQVASMVRAMAEYYGQAYRVMSELTPKMQGCENAFMLETPEPAVPVLR</sequence>
<reference evidence="1 2" key="1">
    <citation type="journal article" date="2018" name="PLoS ONE">
        <title>The draft genome of Kipferlia bialata reveals reductive genome evolution in fornicate parasites.</title>
        <authorList>
            <person name="Tanifuji G."/>
            <person name="Takabayashi S."/>
            <person name="Kume K."/>
            <person name="Takagi M."/>
            <person name="Nakayama T."/>
            <person name="Kamikawa R."/>
            <person name="Inagaki Y."/>
            <person name="Hashimoto T."/>
        </authorList>
    </citation>
    <scope>NUCLEOTIDE SEQUENCE [LARGE SCALE GENOMIC DNA]</scope>
    <source>
        <strain evidence="1">NY0173</strain>
    </source>
</reference>
<dbReference type="Gene3D" id="1.20.1270.60">
    <property type="entry name" value="Arfaptin homology (AH) domain/BAR domain"/>
    <property type="match status" value="1"/>
</dbReference>
<proteinExistence type="predicted"/>
<gene>
    <name evidence="1" type="ORF">KIPB_013577</name>
</gene>
<dbReference type="AlphaFoldDB" id="A0A9K3D885"/>
<feature type="non-terminal residue" evidence="1">
    <location>
        <position position="1"/>
    </location>
</feature>
<keyword evidence="2" id="KW-1185">Reference proteome</keyword>
<evidence type="ECO:0008006" key="3">
    <source>
        <dbReference type="Google" id="ProtNLM"/>
    </source>
</evidence>
<evidence type="ECO:0000313" key="1">
    <source>
        <dbReference type="EMBL" id="GIQ90691.1"/>
    </source>
</evidence>
<accession>A0A9K3D885</accession>